<dbReference type="InterPro" id="IPR013087">
    <property type="entry name" value="Znf_C2H2_type"/>
</dbReference>
<feature type="compositionally biased region" description="Polar residues" evidence="2">
    <location>
        <begin position="112"/>
        <end position="122"/>
    </location>
</feature>
<comment type="caution">
    <text evidence="4">The sequence shown here is derived from an EMBL/GenBank/DDBJ whole genome shotgun (WGS) entry which is preliminary data.</text>
</comment>
<feature type="region of interest" description="Disordered" evidence="2">
    <location>
        <begin position="563"/>
        <end position="641"/>
    </location>
</feature>
<feature type="domain" description="C2H2-type" evidence="3">
    <location>
        <begin position="870"/>
        <end position="897"/>
    </location>
</feature>
<accession>A0AAV6FVH1</accession>
<dbReference type="Proteomes" id="UP000823561">
    <property type="component" value="Chromosome 18"/>
</dbReference>
<evidence type="ECO:0000256" key="1">
    <source>
        <dbReference type="PROSITE-ProRule" id="PRU00042"/>
    </source>
</evidence>
<evidence type="ECO:0000313" key="4">
    <source>
        <dbReference type="EMBL" id="KAG5266545.1"/>
    </source>
</evidence>
<feature type="compositionally biased region" description="Basic and acidic residues" evidence="2">
    <location>
        <begin position="26"/>
        <end position="53"/>
    </location>
</feature>
<reference evidence="4" key="1">
    <citation type="submission" date="2020-10" db="EMBL/GenBank/DDBJ databases">
        <title>Chromosome-scale genome assembly of the Allis shad, Alosa alosa.</title>
        <authorList>
            <person name="Margot Z."/>
            <person name="Christophe K."/>
            <person name="Cabau C."/>
            <person name="Louis A."/>
            <person name="Berthelot C."/>
            <person name="Parey E."/>
            <person name="Roest Crollius H."/>
            <person name="Montfort J."/>
            <person name="Robinson-Rechavi M."/>
            <person name="Bucao C."/>
            <person name="Bouchez O."/>
            <person name="Gislard M."/>
            <person name="Lluch J."/>
            <person name="Milhes M."/>
            <person name="Lampietro C."/>
            <person name="Lopez Roques C."/>
            <person name="Donnadieu C."/>
            <person name="Braasch I."/>
            <person name="Desvignes T."/>
            <person name="Postlethwait J."/>
            <person name="Bobe J."/>
            <person name="Guiguen Y."/>
        </authorList>
    </citation>
    <scope>NUCLEOTIDE SEQUENCE</scope>
    <source>
        <strain evidence="4">M-15738</strain>
        <tissue evidence="4">Blood</tissue>
    </source>
</reference>
<feature type="region of interest" description="Disordered" evidence="2">
    <location>
        <begin position="678"/>
        <end position="743"/>
    </location>
</feature>
<keyword evidence="1" id="KW-0863">Zinc-finger</keyword>
<sequence length="907" mass="99274">MKQNIKMESQYVNNDKGNWCKRLRTRKDTTRHSKADKTENNSVHQREQSDRKISALRSPKKQPNQHATDITKHPPTPQHESRSSSAVSSELKTSEEVHKASSPSAPPANALDTLQSGLSPQGQGVCEDVKHTIPQLTESLCAPHSLDGVFTCVRCNLYTKDIGTFLQHTHVRHEPQLSGDAKDVRAGQSDDLNSYLSLTSTGHPLKYEFDSQKPSQNDYLKHKAAVAGKEKERKYVWRKKHIQPKVEDDESAGLKLHLKKHPLKAESWMARGYLSLSGEGMLDENGLLLNPKETLEATNKYLERTIAAEKSGMKTTIKEELKNLSRPVTPASLLLPKNVISLPPEAVNPSNNDLAVLMERNNISLPPNCTTKVQGFKMVDGKKHLVLKVTPAPKEEIADVVESTPCPTEGILSSTTSEPQILDQSDPAYSVKQPQACNGISAHEVISTYSPPFGKTDADCSPLEKPAHGQCEDQGFCNGPNQGCNDNHCLNQDVAEDSHKAGDNMPSSAQEVRKQPRAKKTLLMPVMAHTVSDGSLGLLHKADQPSMDKVNATVDVIDECLSPAAEGDSGSESDGGFPGLPSPPEADTLPASPRWSCGDGKEHSHTDDGTSSTDIRESQVPENNADGSGVSGTAESVKSLQGSTVSIQTTCPQNSETLCSVSSPDVTPEPITELRTVQPLACTQDAVEKPGPQELSTQRTEMAVNKRPRDSSPDCCDERPASKARRDVDSGSSSTETGCWEPSPRHMEKTLRLFPLSFFQLIKKPQGDQPVVVLNHPDANIPEVANIMRVVHKYGNEVQKVVLCQQTLKALSGLEIDRGASLPASVSAPLSPRRAQPGNTVKERFSLKLKLRRSGQNAYQVVNAGGHQSLRCWFCGRLFTKQEDFICHGQRHLMEATSDWRSWFKSQ</sequence>
<feature type="region of interest" description="Disordered" evidence="2">
    <location>
        <begin position="497"/>
        <end position="518"/>
    </location>
</feature>
<evidence type="ECO:0000313" key="5">
    <source>
        <dbReference type="Proteomes" id="UP000823561"/>
    </source>
</evidence>
<name>A0AAV6FVH1_9TELE</name>
<feature type="compositionally biased region" description="Polar residues" evidence="2">
    <location>
        <begin position="1"/>
        <end position="16"/>
    </location>
</feature>
<feature type="compositionally biased region" description="Low complexity" evidence="2">
    <location>
        <begin position="566"/>
        <end position="575"/>
    </location>
</feature>
<evidence type="ECO:0000256" key="2">
    <source>
        <dbReference type="SAM" id="MobiDB-lite"/>
    </source>
</evidence>
<feature type="compositionally biased region" description="Basic and acidic residues" evidence="2">
    <location>
        <begin position="707"/>
        <end position="729"/>
    </location>
</feature>
<keyword evidence="5" id="KW-1185">Reference proteome</keyword>
<dbReference type="PROSITE" id="PS50157">
    <property type="entry name" value="ZINC_FINGER_C2H2_2"/>
    <property type="match status" value="1"/>
</dbReference>
<keyword evidence="1" id="KW-0479">Metal-binding</keyword>
<organism evidence="4 5">
    <name type="scientific">Alosa alosa</name>
    <name type="common">allis shad</name>
    <dbReference type="NCBI Taxonomy" id="278164"/>
    <lineage>
        <taxon>Eukaryota</taxon>
        <taxon>Metazoa</taxon>
        <taxon>Chordata</taxon>
        <taxon>Craniata</taxon>
        <taxon>Vertebrata</taxon>
        <taxon>Euteleostomi</taxon>
        <taxon>Actinopterygii</taxon>
        <taxon>Neopterygii</taxon>
        <taxon>Teleostei</taxon>
        <taxon>Clupei</taxon>
        <taxon>Clupeiformes</taxon>
        <taxon>Clupeoidei</taxon>
        <taxon>Clupeidae</taxon>
        <taxon>Alosa</taxon>
    </lineage>
</organism>
<feature type="compositionally biased region" description="Basic and acidic residues" evidence="2">
    <location>
        <begin position="599"/>
        <end position="619"/>
    </location>
</feature>
<proteinExistence type="predicted"/>
<dbReference type="PROSITE" id="PS00028">
    <property type="entry name" value="ZINC_FINGER_C2H2_1"/>
    <property type="match status" value="1"/>
</dbReference>
<dbReference type="EMBL" id="JADWDJ010000018">
    <property type="protein sequence ID" value="KAG5266545.1"/>
    <property type="molecule type" value="Genomic_DNA"/>
</dbReference>
<keyword evidence="1" id="KW-0862">Zinc</keyword>
<dbReference type="AlphaFoldDB" id="A0AAV6FVH1"/>
<protein>
    <recommendedName>
        <fullName evidence="3">C2H2-type domain-containing protein</fullName>
    </recommendedName>
</protein>
<gene>
    <name evidence="4" type="ORF">AALO_G00233340</name>
</gene>
<feature type="compositionally biased region" description="Polar residues" evidence="2">
    <location>
        <begin position="620"/>
        <end position="641"/>
    </location>
</feature>
<evidence type="ECO:0000259" key="3">
    <source>
        <dbReference type="PROSITE" id="PS50157"/>
    </source>
</evidence>
<feature type="region of interest" description="Disordered" evidence="2">
    <location>
        <begin position="1"/>
        <end position="122"/>
    </location>
</feature>
<dbReference type="GO" id="GO:0008270">
    <property type="term" value="F:zinc ion binding"/>
    <property type="evidence" value="ECO:0007669"/>
    <property type="project" value="UniProtKB-KW"/>
</dbReference>